<feature type="region of interest" description="Disordered" evidence="1">
    <location>
        <begin position="141"/>
        <end position="160"/>
    </location>
</feature>
<accession>A0AAD9TLE0</accession>
<evidence type="ECO:0000313" key="3">
    <source>
        <dbReference type="EMBL" id="KAK2637660.1"/>
    </source>
</evidence>
<feature type="domain" description="DUF1985" evidence="2">
    <location>
        <begin position="1"/>
        <end position="124"/>
    </location>
</feature>
<protein>
    <recommendedName>
        <fullName evidence="2">DUF1985 domain-containing protein</fullName>
    </recommendedName>
</protein>
<gene>
    <name evidence="3" type="ORF">Ddye_025455</name>
</gene>
<dbReference type="InterPro" id="IPR015410">
    <property type="entry name" value="DUF1985"/>
</dbReference>
<comment type="caution">
    <text evidence="3">The sequence shown here is derived from an EMBL/GenBank/DDBJ whole genome shotgun (WGS) entry which is preliminary data.</text>
</comment>
<dbReference type="AlphaFoldDB" id="A0AAD9TLE0"/>
<proteinExistence type="predicted"/>
<evidence type="ECO:0000313" key="4">
    <source>
        <dbReference type="Proteomes" id="UP001280121"/>
    </source>
</evidence>
<dbReference type="Pfam" id="PF09331">
    <property type="entry name" value="DUF1985"/>
    <property type="match status" value="1"/>
</dbReference>
<dbReference type="PANTHER" id="PTHR48449">
    <property type="entry name" value="DUF1985 DOMAIN-CONTAINING PROTEIN"/>
    <property type="match status" value="1"/>
</dbReference>
<dbReference type="Proteomes" id="UP001280121">
    <property type="component" value="Unassembled WGS sequence"/>
</dbReference>
<keyword evidence="4" id="KW-1185">Reference proteome</keyword>
<evidence type="ECO:0000259" key="2">
    <source>
        <dbReference type="Pfam" id="PF09331"/>
    </source>
</evidence>
<dbReference type="PANTHER" id="PTHR48449:SF1">
    <property type="entry name" value="DUF1985 DOMAIN-CONTAINING PROTEIN"/>
    <property type="match status" value="1"/>
</dbReference>
<reference evidence="3" key="1">
    <citation type="journal article" date="2023" name="Plant J.">
        <title>Genome sequences and population genomics provide insights into the demographic history, inbreeding, and mutation load of two 'living fossil' tree species of Dipteronia.</title>
        <authorList>
            <person name="Feng Y."/>
            <person name="Comes H.P."/>
            <person name="Chen J."/>
            <person name="Zhu S."/>
            <person name="Lu R."/>
            <person name="Zhang X."/>
            <person name="Li P."/>
            <person name="Qiu J."/>
            <person name="Olsen K.M."/>
            <person name="Qiu Y."/>
        </authorList>
    </citation>
    <scope>NUCLEOTIDE SEQUENCE</scope>
    <source>
        <strain evidence="3">KIB01</strain>
    </source>
</reference>
<dbReference type="EMBL" id="JANJYI010000008">
    <property type="protein sequence ID" value="KAK2637660.1"/>
    <property type="molecule type" value="Genomic_DNA"/>
</dbReference>
<name>A0AAD9TLE0_9ROSI</name>
<evidence type="ECO:0000256" key="1">
    <source>
        <dbReference type="SAM" id="MobiDB-lite"/>
    </source>
</evidence>
<sequence>MWFGFGKSKGRFGQEEFCLCSGLKMGQLTEGFSYHNEVLKDSMLSRIFKGKRPTVEVLYATLSKITSKQSEDAYTTLSIYMVSQFFGIDDRRTTSIFGWLFSLVEKEEEFKKFPWGSYIFSFTLHFLKSVLNKRLSQLRGETKKKEKGQGKGKDKGGEEKKETKSKYYTYNLSGFSLVLQRIIRLDNNVGKRIGTCYPRFSRWEFTGRISDIESKFNALMALFPWEVETYEKGTDYFKSLNLKYVCKPLTKNKREKLALGLHTSEEEQCLGYEDAVDDYHTGNGSDGIGALGLKEVGCSVGRDRSTFLRDYSSFLRSVYSPMENLRRVVTKMMRLLPCW</sequence>
<organism evidence="3 4">
    <name type="scientific">Dipteronia dyeriana</name>
    <dbReference type="NCBI Taxonomy" id="168575"/>
    <lineage>
        <taxon>Eukaryota</taxon>
        <taxon>Viridiplantae</taxon>
        <taxon>Streptophyta</taxon>
        <taxon>Embryophyta</taxon>
        <taxon>Tracheophyta</taxon>
        <taxon>Spermatophyta</taxon>
        <taxon>Magnoliopsida</taxon>
        <taxon>eudicotyledons</taxon>
        <taxon>Gunneridae</taxon>
        <taxon>Pentapetalae</taxon>
        <taxon>rosids</taxon>
        <taxon>malvids</taxon>
        <taxon>Sapindales</taxon>
        <taxon>Sapindaceae</taxon>
        <taxon>Hippocastanoideae</taxon>
        <taxon>Acereae</taxon>
        <taxon>Dipteronia</taxon>
    </lineage>
</organism>